<name>B0DB98_LACBS</name>
<proteinExistence type="predicted"/>
<dbReference type="KEGG" id="lbc:LACBIDRAFT_297477"/>
<dbReference type="GeneID" id="6076749"/>
<reference evidence="2 3" key="1">
    <citation type="journal article" date="2008" name="Nature">
        <title>The genome of Laccaria bicolor provides insights into mycorrhizal symbiosis.</title>
        <authorList>
            <person name="Martin F."/>
            <person name="Aerts A."/>
            <person name="Ahren D."/>
            <person name="Brun A."/>
            <person name="Danchin E.G.J."/>
            <person name="Duchaussoy F."/>
            <person name="Gibon J."/>
            <person name="Kohler A."/>
            <person name="Lindquist E."/>
            <person name="Pereda V."/>
            <person name="Salamov A."/>
            <person name="Shapiro H.J."/>
            <person name="Wuyts J."/>
            <person name="Blaudez D."/>
            <person name="Buee M."/>
            <person name="Brokstein P."/>
            <person name="Canbaeck B."/>
            <person name="Cohen D."/>
            <person name="Courty P.E."/>
            <person name="Coutinho P.M."/>
            <person name="Delaruelle C."/>
            <person name="Detter J.C."/>
            <person name="Deveau A."/>
            <person name="DiFazio S."/>
            <person name="Duplessis S."/>
            <person name="Fraissinet-Tachet L."/>
            <person name="Lucic E."/>
            <person name="Frey-Klett P."/>
            <person name="Fourrey C."/>
            <person name="Feussner I."/>
            <person name="Gay G."/>
            <person name="Grimwood J."/>
            <person name="Hoegger P.J."/>
            <person name="Jain P."/>
            <person name="Kilaru S."/>
            <person name="Labbe J."/>
            <person name="Lin Y.C."/>
            <person name="Legue V."/>
            <person name="Le Tacon F."/>
            <person name="Marmeisse R."/>
            <person name="Melayah D."/>
            <person name="Montanini B."/>
            <person name="Muratet M."/>
            <person name="Nehls U."/>
            <person name="Niculita-Hirzel H."/>
            <person name="Oudot-Le Secq M.P."/>
            <person name="Peter M."/>
            <person name="Quesneville H."/>
            <person name="Rajashekar B."/>
            <person name="Reich M."/>
            <person name="Rouhier N."/>
            <person name="Schmutz J."/>
            <person name="Yin T."/>
            <person name="Chalot M."/>
            <person name="Henrissat B."/>
            <person name="Kuees U."/>
            <person name="Lucas S."/>
            <person name="Van de Peer Y."/>
            <person name="Podila G.K."/>
            <person name="Polle A."/>
            <person name="Pukkila P.J."/>
            <person name="Richardson P.M."/>
            <person name="Rouze P."/>
            <person name="Sanders I.R."/>
            <person name="Stajich J.E."/>
            <person name="Tunlid A."/>
            <person name="Tuskan G."/>
            <person name="Grigoriev I.V."/>
        </authorList>
    </citation>
    <scope>NUCLEOTIDE SEQUENCE [LARGE SCALE GENOMIC DNA]</scope>
    <source>
        <strain evidence="3">S238N-H82 / ATCC MYA-4686</strain>
    </source>
</reference>
<dbReference type="InParanoid" id="B0DB98"/>
<dbReference type="HOGENOM" id="CLU_2061893_0_0_1"/>
<dbReference type="RefSeq" id="XP_001881022.1">
    <property type="nucleotide sequence ID" value="XM_001880987.1"/>
</dbReference>
<keyword evidence="3" id="KW-1185">Reference proteome</keyword>
<protein>
    <submittedName>
        <fullName evidence="2">Predicted protein</fullName>
    </submittedName>
</protein>
<accession>B0DB98</accession>
<dbReference type="Proteomes" id="UP000001194">
    <property type="component" value="Unassembled WGS sequence"/>
</dbReference>
<evidence type="ECO:0000313" key="3">
    <source>
        <dbReference type="Proteomes" id="UP000001194"/>
    </source>
</evidence>
<organism evidence="3">
    <name type="scientific">Laccaria bicolor (strain S238N-H82 / ATCC MYA-4686)</name>
    <name type="common">Bicoloured deceiver</name>
    <name type="synonym">Laccaria laccata var. bicolor</name>
    <dbReference type="NCBI Taxonomy" id="486041"/>
    <lineage>
        <taxon>Eukaryota</taxon>
        <taxon>Fungi</taxon>
        <taxon>Dikarya</taxon>
        <taxon>Basidiomycota</taxon>
        <taxon>Agaricomycotina</taxon>
        <taxon>Agaricomycetes</taxon>
        <taxon>Agaricomycetidae</taxon>
        <taxon>Agaricales</taxon>
        <taxon>Agaricineae</taxon>
        <taxon>Hydnangiaceae</taxon>
        <taxon>Laccaria</taxon>
    </lineage>
</organism>
<gene>
    <name evidence="2" type="ORF">LACBIDRAFT_297477</name>
</gene>
<feature type="domain" description="DUF6589" evidence="1">
    <location>
        <begin position="1"/>
        <end position="51"/>
    </location>
</feature>
<evidence type="ECO:0000259" key="1">
    <source>
        <dbReference type="Pfam" id="PF20231"/>
    </source>
</evidence>
<dbReference type="InterPro" id="IPR046496">
    <property type="entry name" value="DUF6589"/>
</dbReference>
<sequence length="119" mass="13628">MDLTQEHLNFKIKVSYKAWGSNTSWEWLETISPCVVALGDLQKMLNNTLGDDQGCNGYWDSILLLYGLLSIIQQSHDSFPYFVSSSHVTRHLLLSFKPPLRILCIRNSVVLHSPLKYCK</sequence>
<dbReference type="Pfam" id="PF20231">
    <property type="entry name" value="DUF6589"/>
    <property type="match status" value="1"/>
</dbReference>
<dbReference type="EMBL" id="DS547102">
    <property type="protein sequence ID" value="EDR07952.1"/>
    <property type="molecule type" value="Genomic_DNA"/>
</dbReference>
<evidence type="ECO:0000313" key="2">
    <source>
        <dbReference type="EMBL" id="EDR07952.1"/>
    </source>
</evidence>
<dbReference type="AlphaFoldDB" id="B0DB98"/>
<dbReference type="OrthoDB" id="2496395at2759"/>